<feature type="domain" description="AMP-dependent synthetase/ligase" evidence="6">
    <location>
        <begin position="36"/>
        <end position="372"/>
    </location>
</feature>
<evidence type="ECO:0000256" key="4">
    <source>
        <dbReference type="ARBA" id="ARBA00022598"/>
    </source>
</evidence>
<protein>
    <submittedName>
        <fullName evidence="8">SDR family NAD(P)-dependent oxidoreductase</fullName>
    </submittedName>
</protein>
<dbReference type="CDD" id="cd05233">
    <property type="entry name" value="SDR_c"/>
    <property type="match status" value="1"/>
</dbReference>
<dbReference type="Pfam" id="PF00106">
    <property type="entry name" value="adh_short"/>
    <property type="match status" value="1"/>
</dbReference>
<evidence type="ECO:0000256" key="1">
    <source>
        <dbReference type="ARBA" id="ARBA00006432"/>
    </source>
</evidence>
<dbReference type="InterPro" id="IPR036291">
    <property type="entry name" value="NAD(P)-bd_dom_sf"/>
</dbReference>
<keyword evidence="2" id="KW-0596">Phosphopantetheine</keyword>
<proteinExistence type="inferred from homology"/>
<dbReference type="Pfam" id="PF00501">
    <property type="entry name" value="AMP-binding"/>
    <property type="match status" value="1"/>
</dbReference>
<evidence type="ECO:0000259" key="6">
    <source>
        <dbReference type="Pfam" id="PF00501"/>
    </source>
</evidence>
<evidence type="ECO:0000259" key="7">
    <source>
        <dbReference type="Pfam" id="PF13193"/>
    </source>
</evidence>
<dbReference type="Proteomes" id="UP000419138">
    <property type="component" value="Unassembled WGS sequence"/>
</dbReference>
<evidence type="ECO:0000313" key="8">
    <source>
        <dbReference type="EMBL" id="MQT05189.1"/>
    </source>
</evidence>
<name>A0A646KS78_STRJU</name>
<feature type="domain" description="AMP-binding enzyme C-terminal" evidence="7">
    <location>
        <begin position="423"/>
        <end position="501"/>
    </location>
</feature>
<feature type="region of interest" description="Disordered" evidence="5">
    <location>
        <begin position="334"/>
        <end position="357"/>
    </location>
</feature>
<dbReference type="EMBL" id="VCLA01000199">
    <property type="protein sequence ID" value="MQT05189.1"/>
    <property type="molecule type" value="Genomic_DNA"/>
</dbReference>
<dbReference type="PROSITE" id="PS00455">
    <property type="entry name" value="AMP_BINDING"/>
    <property type="match status" value="1"/>
</dbReference>
<dbReference type="SUPFAM" id="SSF56801">
    <property type="entry name" value="Acetyl-CoA synthetase-like"/>
    <property type="match status" value="1"/>
</dbReference>
<dbReference type="Gene3D" id="3.40.50.720">
    <property type="entry name" value="NAD(P)-binding Rossmann-like Domain"/>
    <property type="match status" value="1"/>
</dbReference>
<evidence type="ECO:0000256" key="5">
    <source>
        <dbReference type="SAM" id="MobiDB-lite"/>
    </source>
</evidence>
<dbReference type="InterPro" id="IPR042099">
    <property type="entry name" value="ANL_N_sf"/>
</dbReference>
<organism evidence="8 9">
    <name type="scientific">Streptomyces jumonjinensis</name>
    <dbReference type="NCBI Taxonomy" id="1945"/>
    <lineage>
        <taxon>Bacteria</taxon>
        <taxon>Bacillati</taxon>
        <taxon>Actinomycetota</taxon>
        <taxon>Actinomycetes</taxon>
        <taxon>Kitasatosporales</taxon>
        <taxon>Streptomycetaceae</taxon>
        <taxon>Streptomyces</taxon>
    </lineage>
</organism>
<dbReference type="RefSeq" id="WP_323393600.1">
    <property type="nucleotide sequence ID" value="NZ_JBEPDZ010000031.1"/>
</dbReference>
<keyword evidence="9" id="KW-1185">Reference proteome</keyword>
<dbReference type="Gene3D" id="3.30.300.30">
    <property type="match status" value="1"/>
</dbReference>
<dbReference type="Gene3D" id="3.40.50.12780">
    <property type="entry name" value="N-terminal domain of ligase-like"/>
    <property type="match status" value="1"/>
</dbReference>
<dbReference type="InterPro" id="IPR002347">
    <property type="entry name" value="SDR_fam"/>
</dbReference>
<keyword evidence="3" id="KW-0597">Phosphoprotein</keyword>
<evidence type="ECO:0000256" key="2">
    <source>
        <dbReference type="ARBA" id="ARBA00022450"/>
    </source>
</evidence>
<sequence>MPTTPPAPGTSGPRPPEIPDTTLDELLLSVPSGTAYRTALIDAATGERWTHQELRERALTAAAGFRRAGVASGERVLLALPNSVDFAAGLLGLLAAGAVVSPVGHRTPAPELARLSALIGAHRLLGGAAAQLTEITPPRGRATAGTAPAASAGLALLPWSSGTTGDPKPVAFTHRNIVAGLVQLSAAQPLRPDDVLLGVLPFSHLFGMQYVLHHALLTGASVVLLPRWDAAEALRAVGEHRVTLLHAVPPMVYDLAEQAGAGRWELGSLEQILSGGAPLPAETAARCEHALGVPVDGAYGLTEAAAGHFTRRDGTRRPGSSGYPAPGIEYRVVRPSGPSDTSGHHSHGEPAGRPQETGELLLRGPHVAQGYLDADGGLVRLTDAEGWLATGDLVRVDGDGCLYVADRIKDIIKYKGYRISPGEVEAVLRDHPAVHDVALVPVPAPRVGELPVACVVPAPGIRLTPELIAELQDFFGARLAAHKKPRHLAEVPRIERTASGKPLRRLLASALHDAQATGARQPDLTGRTVLITGGSRGLGRALAEAFLLHGAKVAVTGRDQAALTEARAALDPYGELRTAAVDSTDHTALRDLAAQLRADWGGVDVLVPNAGVPGPCGPAWENNPAQWWSAQETNVRGTFLTCHAFLPQLIERRGRIITVASHAGFHRWPHMSAYSVSKAAVIKLTENLAAELRPHGVAVFAYHPGMLTIGMAAVHLHSRPAPDTWDERIQRWYLSEHAAGRTTPTGLSTRGVLLLAAGAADHLSGGYVSPEHPALTGHPAEPAPEPAPAPPARHS</sequence>
<dbReference type="PRINTS" id="PR00081">
    <property type="entry name" value="GDHRDH"/>
</dbReference>
<dbReference type="Pfam" id="PF13193">
    <property type="entry name" value="AMP-binding_C"/>
    <property type="match status" value="1"/>
</dbReference>
<feature type="region of interest" description="Disordered" evidence="5">
    <location>
        <begin position="767"/>
        <end position="795"/>
    </location>
</feature>
<gene>
    <name evidence="8" type="ORF">FF041_35265</name>
</gene>
<dbReference type="PRINTS" id="PR00080">
    <property type="entry name" value="SDRFAMILY"/>
</dbReference>
<dbReference type="InterPro" id="IPR025110">
    <property type="entry name" value="AMP-bd_C"/>
</dbReference>
<keyword evidence="4" id="KW-0436">Ligase</keyword>
<dbReference type="InterPro" id="IPR000873">
    <property type="entry name" value="AMP-dep_synth/lig_dom"/>
</dbReference>
<comment type="caution">
    <text evidence="8">The sequence shown here is derived from an EMBL/GenBank/DDBJ whole genome shotgun (WGS) entry which is preliminary data.</text>
</comment>
<dbReference type="InterPro" id="IPR045851">
    <property type="entry name" value="AMP-bd_C_sf"/>
</dbReference>
<dbReference type="PANTHER" id="PTHR24096">
    <property type="entry name" value="LONG-CHAIN-FATTY-ACID--COA LIGASE"/>
    <property type="match status" value="1"/>
</dbReference>
<dbReference type="GO" id="GO:0016405">
    <property type="term" value="F:CoA-ligase activity"/>
    <property type="evidence" value="ECO:0007669"/>
    <property type="project" value="TreeGrafter"/>
</dbReference>
<dbReference type="InterPro" id="IPR020845">
    <property type="entry name" value="AMP-binding_CS"/>
</dbReference>
<feature type="compositionally biased region" description="Pro residues" evidence="5">
    <location>
        <begin position="781"/>
        <end position="795"/>
    </location>
</feature>
<comment type="similarity">
    <text evidence="1">Belongs to the ATP-dependent AMP-binding enzyme family.</text>
</comment>
<accession>A0A646KS78</accession>
<dbReference type="SUPFAM" id="SSF51735">
    <property type="entry name" value="NAD(P)-binding Rossmann-fold domains"/>
    <property type="match status" value="1"/>
</dbReference>
<evidence type="ECO:0000256" key="3">
    <source>
        <dbReference type="ARBA" id="ARBA00022553"/>
    </source>
</evidence>
<dbReference type="PANTHER" id="PTHR24096:SF149">
    <property type="entry name" value="AMP-BINDING DOMAIN-CONTAINING PROTEIN-RELATED"/>
    <property type="match status" value="1"/>
</dbReference>
<evidence type="ECO:0000313" key="9">
    <source>
        <dbReference type="Proteomes" id="UP000419138"/>
    </source>
</evidence>
<reference evidence="8 9" key="1">
    <citation type="submission" date="2019-05" db="EMBL/GenBank/DDBJ databases">
        <title>Comparative genomics and metabolomics analyses of clavulanic acid producing Streptomyces species provides insight into specialized metabolism and evolution of beta-lactam biosynthetic gene clusters.</title>
        <authorList>
            <person name="Moore M.A."/>
            <person name="Cruz-Morales P."/>
            <person name="Barona Gomez F."/>
            <person name="Kapil T."/>
        </authorList>
    </citation>
    <scope>NUCLEOTIDE SEQUENCE [LARGE SCALE GENOMIC DNA]</scope>
    <source>
        <strain evidence="8 9">NRRL 5741</strain>
    </source>
</reference>
<dbReference type="AlphaFoldDB" id="A0A646KS78"/>